<evidence type="ECO:0000259" key="5">
    <source>
        <dbReference type="SMART" id="SM00226"/>
    </source>
</evidence>
<evidence type="ECO:0000313" key="6">
    <source>
        <dbReference type="EMBL" id="VAV93905.1"/>
    </source>
</evidence>
<dbReference type="AlphaFoldDB" id="A0A3B0SG31"/>
<dbReference type="InterPro" id="IPR050438">
    <property type="entry name" value="LMW_PTPase"/>
</dbReference>
<dbReference type="PANTHER" id="PTHR11717:SF7">
    <property type="entry name" value="LOW MOLECULAR WEIGHT PHOSPHOTYROSINE PROTEIN PHOSPHATASE"/>
    <property type="match status" value="1"/>
</dbReference>
<dbReference type="Gene3D" id="3.40.50.2300">
    <property type="match status" value="1"/>
</dbReference>
<dbReference type="InterPro" id="IPR036196">
    <property type="entry name" value="Ptyr_pPase_sf"/>
</dbReference>
<dbReference type="CDD" id="cd16343">
    <property type="entry name" value="LMWPTP"/>
    <property type="match status" value="1"/>
</dbReference>
<dbReference type="PRINTS" id="PR00719">
    <property type="entry name" value="LMWPTPASE"/>
</dbReference>
<dbReference type="SUPFAM" id="SSF52788">
    <property type="entry name" value="Phosphotyrosine protein phosphatases I"/>
    <property type="match status" value="1"/>
</dbReference>
<gene>
    <name evidence="6" type="ORF">MNBD_ALPHA06-1755</name>
</gene>
<keyword evidence="3 6" id="KW-0378">Hydrolase</keyword>
<sequence length="149" mass="16222">MKRVLFVCLGNICRSPTAEAVFRARAAQAKIPVIVASAGTQSWHIGAPPDSRSVAEAEGHGYDMSGLQAQKVQVSDFAKFDYILAMDQQNLIDLEQMRGGKGTKPQLFLDFANQQSTREVPDPYYGGPQGFANVVHLIEQASDGLLEIL</sequence>
<reference evidence="6" key="1">
    <citation type="submission" date="2018-06" db="EMBL/GenBank/DDBJ databases">
        <authorList>
            <person name="Zhirakovskaya E."/>
        </authorList>
    </citation>
    <scope>NUCLEOTIDE SEQUENCE</scope>
</reference>
<organism evidence="6">
    <name type="scientific">hydrothermal vent metagenome</name>
    <dbReference type="NCBI Taxonomy" id="652676"/>
    <lineage>
        <taxon>unclassified sequences</taxon>
        <taxon>metagenomes</taxon>
        <taxon>ecological metagenomes</taxon>
    </lineage>
</organism>
<dbReference type="GO" id="GO:0004725">
    <property type="term" value="F:protein tyrosine phosphatase activity"/>
    <property type="evidence" value="ECO:0007669"/>
    <property type="project" value="UniProtKB-EC"/>
</dbReference>
<dbReference type="Pfam" id="PF01451">
    <property type="entry name" value="LMWPc"/>
    <property type="match status" value="1"/>
</dbReference>
<evidence type="ECO:0000256" key="2">
    <source>
        <dbReference type="ARBA" id="ARBA00013064"/>
    </source>
</evidence>
<feature type="domain" description="Phosphotyrosine protein phosphatase I" evidence="5">
    <location>
        <begin position="2"/>
        <end position="148"/>
    </location>
</feature>
<protein>
    <recommendedName>
        <fullName evidence="2">protein-tyrosine-phosphatase</fullName>
        <ecNumber evidence="2">3.1.3.48</ecNumber>
    </recommendedName>
</protein>
<keyword evidence="4" id="KW-0904">Protein phosphatase</keyword>
<name>A0A3B0SG31_9ZZZZ</name>
<dbReference type="EMBL" id="UOEE01000174">
    <property type="protein sequence ID" value="VAV93905.1"/>
    <property type="molecule type" value="Genomic_DNA"/>
</dbReference>
<evidence type="ECO:0000256" key="3">
    <source>
        <dbReference type="ARBA" id="ARBA00022801"/>
    </source>
</evidence>
<proteinExistence type="inferred from homology"/>
<comment type="similarity">
    <text evidence="1">Belongs to the low molecular weight phosphotyrosine protein phosphatase family.</text>
</comment>
<evidence type="ECO:0000256" key="1">
    <source>
        <dbReference type="ARBA" id="ARBA00011063"/>
    </source>
</evidence>
<accession>A0A3B0SG31</accession>
<evidence type="ECO:0000256" key="4">
    <source>
        <dbReference type="ARBA" id="ARBA00022912"/>
    </source>
</evidence>
<dbReference type="SMART" id="SM00226">
    <property type="entry name" value="LMWPc"/>
    <property type="match status" value="1"/>
</dbReference>
<dbReference type="PANTHER" id="PTHR11717">
    <property type="entry name" value="LOW MOLECULAR WEIGHT PROTEIN TYROSINE PHOSPHATASE"/>
    <property type="match status" value="1"/>
</dbReference>
<dbReference type="InterPro" id="IPR017867">
    <property type="entry name" value="Tyr_phospatase_low_mol_wt"/>
</dbReference>
<dbReference type="InterPro" id="IPR023485">
    <property type="entry name" value="Ptyr_pPase"/>
</dbReference>
<dbReference type="EC" id="3.1.3.48" evidence="2"/>